<name>A0A1J6IR20_NICAT</name>
<comment type="caution">
    <text evidence="2">The sequence shown here is derived from an EMBL/GenBank/DDBJ whole genome shotgun (WGS) entry which is preliminary data.</text>
</comment>
<dbReference type="EMBL" id="MJEQ01037187">
    <property type="protein sequence ID" value="OIT03000.1"/>
    <property type="molecule type" value="Genomic_DNA"/>
</dbReference>
<feature type="transmembrane region" description="Helical" evidence="1">
    <location>
        <begin position="302"/>
        <end position="322"/>
    </location>
</feature>
<dbReference type="Gene3D" id="6.10.140.130">
    <property type="match status" value="1"/>
</dbReference>
<feature type="transmembrane region" description="Helical" evidence="1">
    <location>
        <begin position="247"/>
        <end position="266"/>
    </location>
</feature>
<dbReference type="STRING" id="49451.A0A1J6IR20"/>
<dbReference type="Proteomes" id="UP000187609">
    <property type="component" value="Unassembled WGS sequence"/>
</dbReference>
<evidence type="ECO:0000313" key="3">
    <source>
        <dbReference type="Proteomes" id="UP000187609"/>
    </source>
</evidence>
<keyword evidence="3" id="KW-1185">Reference proteome</keyword>
<dbReference type="Gramene" id="OIT03000">
    <property type="protein sequence ID" value="OIT03000"/>
    <property type="gene ID" value="A4A49_04670"/>
</dbReference>
<evidence type="ECO:0000256" key="1">
    <source>
        <dbReference type="SAM" id="Phobius"/>
    </source>
</evidence>
<dbReference type="AlphaFoldDB" id="A0A1J6IR20"/>
<keyword evidence="1" id="KW-1133">Transmembrane helix</keyword>
<protein>
    <submittedName>
        <fullName evidence="2">Chaperone protein clpb1</fullName>
    </submittedName>
</protein>
<keyword evidence="1" id="KW-0472">Membrane</keyword>
<proteinExistence type="predicted"/>
<reference evidence="2" key="1">
    <citation type="submission" date="2016-11" db="EMBL/GenBank/DDBJ databases">
        <title>The genome of Nicotiana attenuata.</title>
        <authorList>
            <person name="Xu S."/>
            <person name="Brockmoeller T."/>
            <person name="Gaquerel E."/>
            <person name="Navarro A."/>
            <person name="Kuhl H."/>
            <person name="Gase K."/>
            <person name="Ling Z."/>
            <person name="Zhou W."/>
            <person name="Kreitzer C."/>
            <person name="Stanke M."/>
            <person name="Tang H."/>
            <person name="Lyons E."/>
            <person name="Pandey P."/>
            <person name="Pandey S.P."/>
            <person name="Timmermann B."/>
            <person name="Baldwin I.T."/>
        </authorList>
    </citation>
    <scope>NUCLEOTIDE SEQUENCE [LARGE SCALE GENOMIC DNA]</scope>
    <source>
        <strain evidence="2">UT</strain>
    </source>
</reference>
<feature type="transmembrane region" description="Helical" evidence="1">
    <location>
        <begin position="202"/>
        <end position="226"/>
    </location>
</feature>
<gene>
    <name evidence="2" type="primary">CLPB1_0</name>
    <name evidence="2" type="ORF">A4A49_04670</name>
</gene>
<dbReference type="SMR" id="A0A1J6IR20"/>
<accession>A0A1J6IR20</accession>
<keyword evidence="1" id="KW-0812">Transmembrane</keyword>
<organism evidence="2 3">
    <name type="scientific">Nicotiana attenuata</name>
    <name type="common">Coyote tobacco</name>
    <dbReference type="NCBI Taxonomy" id="49451"/>
    <lineage>
        <taxon>Eukaryota</taxon>
        <taxon>Viridiplantae</taxon>
        <taxon>Streptophyta</taxon>
        <taxon>Embryophyta</taxon>
        <taxon>Tracheophyta</taxon>
        <taxon>Spermatophyta</taxon>
        <taxon>Magnoliopsida</taxon>
        <taxon>eudicotyledons</taxon>
        <taxon>Gunneridae</taxon>
        <taxon>Pentapetalae</taxon>
        <taxon>asterids</taxon>
        <taxon>lamiids</taxon>
        <taxon>Solanales</taxon>
        <taxon>Solanaceae</taxon>
        <taxon>Nicotianoideae</taxon>
        <taxon>Nicotianeae</taxon>
        <taxon>Nicotiana</taxon>
    </lineage>
</organism>
<sequence>MGSQRINYGKVGFSDKEHTARNIVITTAYVPFVPKRIRVYGKTVITRKFELGDEIHALEKENDKASNVRFVEVRQDLDYLRDKLQFVMLRYKKKKEKSDEICRLNQKRDELMYALQEVEKGYDIVRATNLTYEELQEMVAAIANLKSGSNENSMLTESVREPELAIALTEQLSNDNKIIFRKEVDCWLHYISSASKLLFDPIYALDGFIGIQLSETFILVICYANITCDRARMDFTLSRKDSIWESISMVQINTTITVLSSLFPLLNLDDKVLILVFSPVEAQYCYSNTWDEGPSRKNFQNYALVCIVGAILLLVLAVIIWFTMRRSTNNTANQLPPALAMAQQHNTDRDDNNNTRISVSSFPLVPMSESHGLSHKLVWWFRRSFCAYLSHASSSRALWVPTTND</sequence>
<evidence type="ECO:0000313" key="2">
    <source>
        <dbReference type="EMBL" id="OIT03000.1"/>
    </source>
</evidence>